<dbReference type="RefSeq" id="WP_166223385.1">
    <property type="nucleotide sequence ID" value="NZ_CP049801.1"/>
</dbReference>
<dbReference type="Proteomes" id="UP000502297">
    <property type="component" value="Chromosome"/>
</dbReference>
<evidence type="ECO:0000259" key="1">
    <source>
        <dbReference type="Pfam" id="PF18426"/>
    </source>
</evidence>
<dbReference type="AlphaFoldDB" id="A0A6G8RVJ2"/>
<dbReference type="KEGG" id="asha:G8E00_07740"/>
<dbReference type="InterPro" id="IPR041290">
    <property type="entry name" value="Tli4_C"/>
</dbReference>
<dbReference type="InterPro" id="IPR040761">
    <property type="entry name" value="Tli4_N"/>
</dbReference>
<accession>A0A6G8RVJ2</accession>
<name>A0A6G8RVJ2_9GAMM</name>
<evidence type="ECO:0008006" key="5">
    <source>
        <dbReference type="Google" id="ProtNLM"/>
    </source>
</evidence>
<dbReference type="EMBL" id="CP049801">
    <property type="protein sequence ID" value="QIO05850.1"/>
    <property type="molecule type" value="Genomic_DNA"/>
</dbReference>
<feature type="domain" description="Tle cognate immunity protein 4 C-terminal" evidence="1">
    <location>
        <begin position="175"/>
        <end position="334"/>
    </location>
</feature>
<dbReference type="Pfam" id="PF18443">
    <property type="entry name" value="Tli4_N"/>
    <property type="match status" value="1"/>
</dbReference>
<organism evidence="3 4">
    <name type="scientific">Acinetobacter shaoyimingii</name>
    <dbReference type="NCBI Taxonomy" id="2715164"/>
    <lineage>
        <taxon>Bacteria</taxon>
        <taxon>Pseudomonadati</taxon>
        <taxon>Pseudomonadota</taxon>
        <taxon>Gammaproteobacteria</taxon>
        <taxon>Moraxellales</taxon>
        <taxon>Moraxellaceae</taxon>
        <taxon>Acinetobacter</taxon>
    </lineage>
</organism>
<sequence length="342" mass="39893">MYKAKLWQVAFLVMMNVGCTQTNTSTEKTIDFTQTNQVCLGRIELTVPKETDIQFGQFSFDGNQFEIDSTITNLIHYETYIAERIEELSEQKHESTDSLLKLHKIIVLDHNHSSHVIAYRPTPFSYDAFLIEAYLYLNHKTIKLVNLTDDAHFEETLSKVENTLKNFKLFSAKQPNEAGICWQEYFLSDPMTENRPFLTEAILKFPSYPELKFNVENRGRFESDQSLIKTIQDNKARLPLNPLIYNEKVLREIEKEINQLKGEEVITHYKLRLLFSRGFETGAWQYLGSINDPKDSYIYFGLESADKYRNKSLNSPTNPSKVLELYDFILNSIHVAKHNQFK</sequence>
<dbReference type="Pfam" id="PF18426">
    <property type="entry name" value="Tli4_C"/>
    <property type="match status" value="1"/>
</dbReference>
<evidence type="ECO:0000259" key="2">
    <source>
        <dbReference type="Pfam" id="PF18443"/>
    </source>
</evidence>
<evidence type="ECO:0000313" key="3">
    <source>
        <dbReference type="EMBL" id="QIO05850.1"/>
    </source>
</evidence>
<protein>
    <recommendedName>
        <fullName evidence="5">Tle cognate immunity protein 4 C-terminal domain-containing protein</fullName>
    </recommendedName>
</protein>
<feature type="domain" description="Tle cognate immunity protein 4 N-terminal" evidence="2">
    <location>
        <begin position="38"/>
        <end position="151"/>
    </location>
</feature>
<proteinExistence type="predicted"/>
<gene>
    <name evidence="3" type="ORF">G8E00_07740</name>
</gene>
<evidence type="ECO:0000313" key="4">
    <source>
        <dbReference type="Proteomes" id="UP000502297"/>
    </source>
</evidence>
<keyword evidence="4" id="KW-1185">Reference proteome</keyword>
<reference evidence="3 4" key="1">
    <citation type="submission" date="2020-03" db="EMBL/GenBank/DDBJ databases">
        <authorList>
            <person name="Zhu W."/>
        </authorList>
    </citation>
    <scope>NUCLEOTIDE SEQUENCE [LARGE SCALE GENOMIC DNA]</scope>
    <source>
        <strain evidence="3 4">323-1</strain>
    </source>
</reference>